<dbReference type="SUPFAM" id="SSF53697">
    <property type="entry name" value="SIS domain"/>
    <property type="match status" value="1"/>
</dbReference>
<dbReference type="RefSeq" id="WP_131914089.1">
    <property type="nucleotide sequence ID" value="NZ_OU594967.1"/>
</dbReference>
<evidence type="ECO:0000256" key="1">
    <source>
        <dbReference type="ARBA" id="ARBA00023015"/>
    </source>
</evidence>
<organism evidence="5 6">
    <name type="scientific">Celerinatantimonas diazotrophica</name>
    <dbReference type="NCBI Taxonomy" id="412034"/>
    <lineage>
        <taxon>Bacteria</taxon>
        <taxon>Pseudomonadati</taxon>
        <taxon>Pseudomonadota</taxon>
        <taxon>Gammaproteobacteria</taxon>
        <taxon>Celerinatantimonadaceae</taxon>
        <taxon>Celerinatantimonas</taxon>
    </lineage>
</organism>
<name>A0A4R1J883_9GAMM</name>
<dbReference type="InterPro" id="IPR001347">
    <property type="entry name" value="SIS_dom"/>
</dbReference>
<feature type="domain" description="HTH rpiR-type" evidence="4">
    <location>
        <begin position="4"/>
        <end position="80"/>
    </location>
</feature>
<dbReference type="Gene3D" id="3.40.50.10490">
    <property type="entry name" value="Glucose-6-phosphate isomerase like protein, domain 1"/>
    <property type="match status" value="1"/>
</dbReference>
<dbReference type="GO" id="GO:0003700">
    <property type="term" value="F:DNA-binding transcription factor activity"/>
    <property type="evidence" value="ECO:0007669"/>
    <property type="project" value="InterPro"/>
</dbReference>
<gene>
    <name evidence="5" type="ORF">EV690_3350</name>
</gene>
<keyword evidence="6" id="KW-1185">Reference proteome</keyword>
<sequence length="280" mass="31481">MPTSELVQRISACLDHLSPKERLLADFLLTHEAELAMYSSADMARLAKVSKPVVSRFFKRLGYDGFAQVREALRRQVTSGTPQFVDLDEDLNQLLNSHFAQEKRNLQQTLSGLQSQPLEQISDAFKTAKRVFLFGLRNSYPVALHCREQLIQMRENVYLFPQPGQTLAEEIVDLTDSDLVVVIALQRRAKVIKALMRELSIRPAKVLLITDPSGLALTTYANWTLPCHQLSPGGFASYASAMALVSVLCNICLESEHRARIEAIDALYQQFDELESSLDN</sequence>
<dbReference type="InterPro" id="IPR036388">
    <property type="entry name" value="WH-like_DNA-bd_sf"/>
</dbReference>
<dbReference type="GO" id="GO:0097367">
    <property type="term" value="F:carbohydrate derivative binding"/>
    <property type="evidence" value="ECO:0007669"/>
    <property type="project" value="InterPro"/>
</dbReference>
<dbReference type="InterPro" id="IPR047640">
    <property type="entry name" value="RpiR-like"/>
</dbReference>
<dbReference type="InterPro" id="IPR046348">
    <property type="entry name" value="SIS_dom_sf"/>
</dbReference>
<keyword evidence="3" id="KW-0804">Transcription</keyword>
<keyword evidence="1" id="KW-0805">Transcription regulation</keyword>
<dbReference type="InterPro" id="IPR035472">
    <property type="entry name" value="RpiR-like_SIS"/>
</dbReference>
<dbReference type="EMBL" id="SMGD01000017">
    <property type="protein sequence ID" value="TCK46762.1"/>
    <property type="molecule type" value="Genomic_DNA"/>
</dbReference>
<evidence type="ECO:0000313" key="6">
    <source>
        <dbReference type="Proteomes" id="UP000295565"/>
    </source>
</evidence>
<dbReference type="Gene3D" id="1.10.10.10">
    <property type="entry name" value="Winged helix-like DNA-binding domain superfamily/Winged helix DNA-binding domain"/>
    <property type="match status" value="1"/>
</dbReference>
<dbReference type="Pfam" id="PF01380">
    <property type="entry name" value="SIS"/>
    <property type="match status" value="1"/>
</dbReference>
<protein>
    <submittedName>
        <fullName evidence="5">RpiR family transcriptional regulator</fullName>
    </submittedName>
</protein>
<dbReference type="PROSITE" id="PS51071">
    <property type="entry name" value="HTH_RPIR"/>
    <property type="match status" value="1"/>
</dbReference>
<dbReference type="Proteomes" id="UP000295565">
    <property type="component" value="Unassembled WGS sequence"/>
</dbReference>
<dbReference type="OrthoDB" id="3237351at2"/>
<keyword evidence="2" id="KW-0238">DNA-binding</keyword>
<evidence type="ECO:0000259" key="4">
    <source>
        <dbReference type="PROSITE" id="PS51071"/>
    </source>
</evidence>
<evidence type="ECO:0000313" key="5">
    <source>
        <dbReference type="EMBL" id="TCK46762.1"/>
    </source>
</evidence>
<dbReference type="AlphaFoldDB" id="A0A4R1J883"/>
<dbReference type="Pfam" id="PF01418">
    <property type="entry name" value="HTH_6"/>
    <property type="match status" value="1"/>
</dbReference>
<reference evidence="5 6" key="1">
    <citation type="submission" date="2019-03" db="EMBL/GenBank/DDBJ databases">
        <title>Genomic Encyclopedia of Type Strains, Phase IV (KMG-IV): sequencing the most valuable type-strain genomes for metagenomic binning, comparative biology and taxonomic classification.</title>
        <authorList>
            <person name="Goeker M."/>
        </authorList>
    </citation>
    <scope>NUCLEOTIDE SEQUENCE [LARGE SCALE GENOMIC DNA]</scope>
    <source>
        <strain evidence="5 6">DSM 18577</strain>
    </source>
</reference>
<proteinExistence type="predicted"/>
<evidence type="ECO:0000256" key="2">
    <source>
        <dbReference type="ARBA" id="ARBA00023125"/>
    </source>
</evidence>
<accession>A0A4R1J883</accession>
<evidence type="ECO:0000256" key="3">
    <source>
        <dbReference type="ARBA" id="ARBA00023163"/>
    </source>
</evidence>
<dbReference type="PANTHER" id="PTHR30514:SF18">
    <property type="entry name" value="RPIR-FAMILY TRANSCRIPTIONAL REGULATOR"/>
    <property type="match status" value="1"/>
</dbReference>
<dbReference type="GO" id="GO:1901135">
    <property type="term" value="P:carbohydrate derivative metabolic process"/>
    <property type="evidence" value="ECO:0007669"/>
    <property type="project" value="InterPro"/>
</dbReference>
<dbReference type="InterPro" id="IPR009057">
    <property type="entry name" value="Homeodomain-like_sf"/>
</dbReference>
<dbReference type="CDD" id="cd05013">
    <property type="entry name" value="SIS_RpiR"/>
    <property type="match status" value="1"/>
</dbReference>
<dbReference type="InterPro" id="IPR000281">
    <property type="entry name" value="HTH_RpiR"/>
</dbReference>
<dbReference type="PANTHER" id="PTHR30514">
    <property type="entry name" value="GLUCOKINASE"/>
    <property type="match status" value="1"/>
</dbReference>
<comment type="caution">
    <text evidence="5">The sequence shown here is derived from an EMBL/GenBank/DDBJ whole genome shotgun (WGS) entry which is preliminary data.</text>
</comment>
<dbReference type="SUPFAM" id="SSF46689">
    <property type="entry name" value="Homeodomain-like"/>
    <property type="match status" value="1"/>
</dbReference>
<dbReference type="GO" id="GO:0003677">
    <property type="term" value="F:DNA binding"/>
    <property type="evidence" value="ECO:0007669"/>
    <property type="project" value="UniProtKB-KW"/>
</dbReference>